<comment type="similarity">
    <text evidence="8">Belongs to the MQO family.</text>
</comment>
<keyword evidence="7 8" id="KW-0560">Oxidoreductase</keyword>
<comment type="catalytic activity">
    <reaction evidence="1 8">
        <text>(S)-malate + a quinone = a quinol + oxaloacetate</text>
        <dbReference type="Rhea" id="RHEA:46012"/>
        <dbReference type="ChEBI" id="CHEBI:15589"/>
        <dbReference type="ChEBI" id="CHEBI:16452"/>
        <dbReference type="ChEBI" id="CHEBI:24646"/>
        <dbReference type="ChEBI" id="CHEBI:132124"/>
        <dbReference type="EC" id="1.1.5.4"/>
    </reaction>
</comment>
<dbReference type="EC" id="1.1.5.4" evidence="8"/>
<evidence type="ECO:0000256" key="6">
    <source>
        <dbReference type="ARBA" id="ARBA00022827"/>
    </source>
</evidence>
<dbReference type="SUPFAM" id="SSF51905">
    <property type="entry name" value="FAD/NAD(P)-binding domain"/>
    <property type="match status" value="1"/>
</dbReference>
<dbReference type="NCBIfam" id="NF009875">
    <property type="entry name" value="PRK13339.1"/>
    <property type="match status" value="1"/>
</dbReference>
<dbReference type="Gene3D" id="3.30.9.10">
    <property type="entry name" value="D-Amino Acid Oxidase, subunit A, domain 2"/>
    <property type="match status" value="1"/>
</dbReference>
<accession>A0ABU9UF91</accession>
<comment type="cofactor">
    <cofactor evidence="2 8">
        <name>FAD</name>
        <dbReference type="ChEBI" id="CHEBI:57692"/>
    </cofactor>
</comment>
<dbReference type="NCBIfam" id="TIGR01320">
    <property type="entry name" value="mal_quin_oxido"/>
    <property type="match status" value="1"/>
</dbReference>
<comment type="pathway">
    <text evidence="3 8">Carbohydrate metabolism; tricarboxylic acid cycle; oxaloacetate from (S)-malate (quinone route): step 1/1.</text>
</comment>
<dbReference type="PANTHER" id="PTHR43104">
    <property type="entry name" value="L-2-HYDROXYGLUTARATE DEHYDROGENASE, MITOCHONDRIAL"/>
    <property type="match status" value="1"/>
</dbReference>
<dbReference type="GO" id="GO:0008924">
    <property type="term" value="F:L-malate dehydrogenase (quinone) activity"/>
    <property type="evidence" value="ECO:0007669"/>
    <property type="project" value="UniProtKB-EC"/>
</dbReference>
<dbReference type="PANTHER" id="PTHR43104:SF2">
    <property type="entry name" value="L-2-HYDROXYGLUTARATE DEHYDROGENASE, MITOCHONDRIAL"/>
    <property type="match status" value="1"/>
</dbReference>
<evidence type="ECO:0000256" key="3">
    <source>
        <dbReference type="ARBA" id="ARBA00005012"/>
    </source>
</evidence>
<evidence type="ECO:0000256" key="7">
    <source>
        <dbReference type="ARBA" id="ARBA00023002"/>
    </source>
</evidence>
<dbReference type="InterPro" id="IPR006231">
    <property type="entry name" value="MQO"/>
</dbReference>
<sequence length="500" mass="55274">MSSDKKTAQVVDEVEVALIGAGIMSATLGAMLRELEPSWTQMVFERLDGPALESSSPWNNAGTGHSALCELNYTPEKNGRIDVSKAMNINEKFQISRQFWSHQLNNGILTDPKAFINPVPHVSFAQGSIQVDYLKRRFDALKDNHMFPNMQFSDDDATFQEKLPLMSQGRDFNAQKVAISWTEVGTDVNFGALAKQFFTAAKAAGTEIRYGHEVVDIKRDGSKWRVVAKNLHTGDYEAVHAKFVFVGAGGYALDLLRKAGVREVSGFAGFPVSGLWLRSKNPDLIKQHHAKVYGKAAVGAPPMSVPHLDTRVIDGEQGLLFGPYGGWSPKFLKKGSYLDLFKSIRPDNITSYLGVAAQEFGLTKYLVTEVLKDFDKRVETLKEYVPSADPADWETVIAGQRVQVIKPAGAPQFGSLEFGTTLINNPEGNIAGLLGASPGASITPAIMVELLERCFGEHMIQWGDKIQEMIPSYGTKLSKDKKLYNEMWEYTQKTLQLESK</sequence>
<keyword evidence="4 8" id="KW-0816">Tricarboxylic acid cycle</keyword>
<keyword evidence="6 8" id="KW-0274">FAD</keyword>
<dbReference type="Pfam" id="PF06039">
    <property type="entry name" value="Mqo"/>
    <property type="match status" value="1"/>
</dbReference>
<dbReference type="Proteomes" id="UP000235104">
    <property type="component" value="Unassembled WGS sequence"/>
</dbReference>
<dbReference type="Gene3D" id="3.50.50.60">
    <property type="entry name" value="FAD/NAD(P)-binding domain"/>
    <property type="match status" value="1"/>
</dbReference>
<evidence type="ECO:0000313" key="9">
    <source>
        <dbReference type="EMBL" id="MEM5984887.1"/>
    </source>
</evidence>
<reference evidence="9" key="1">
    <citation type="submission" date="2017-12" db="EMBL/GenBank/DDBJ databases">
        <authorList>
            <person name="Thomas-White K."/>
            <person name="Wolfe A.J."/>
        </authorList>
    </citation>
    <scope>NUCLEOTIDE SEQUENCE</scope>
    <source>
        <strain evidence="9">UMB0043</strain>
    </source>
</reference>
<dbReference type="EMBL" id="PKHR02000011">
    <property type="protein sequence ID" value="MEM5984887.1"/>
    <property type="molecule type" value="Genomic_DNA"/>
</dbReference>
<keyword evidence="5 8" id="KW-0285">Flavoprotein</keyword>
<dbReference type="RefSeq" id="WP_101735638.1">
    <property type="nucleotide sequence ID" value="NZ_PKHR02000011.1"/>
</dbReference>
<dbReference type="HAMAP" id="MF_00212">
    <property type="entry name" value="MQO"/>
    <property type="match status" value="1"/>
</dbReference>
<gene>
    <name evidence="8 9" type="primary">mqo</name>
    <name evidence="9" type="ORF">CYJ44_001750</name>
</gene>
<keyword evidence="10" id="KW-1185">Reference proteome</keyword>
<organism evidence="9 10">
    <name type="scientific">Corynebacterium hesseae</name>
    <dbReference type="NCBI Taxonomy" id="2913502"/>
    <lineage>
        <taxon>Bacteria</taxon>
        <taxon>Bacillati</taxon>
        <taxon>Actinomycetota</taxon>
        <taxon>Actinomycetes</taxon>
        <taxon>Mycobacteriales</taxon>
        <taxon>Corynebacteriaceae</taxon>
        <taxon>Corynebacterium</taxon>
    </lineage>
</organism>
<proteinExistence type="inferred from homology"/>
<dbReference type="NCBIfam" id="NF003611">
    <property type="entry name" value="PRK05257.3-2"/>
    <property type="match status" value="1"/>
</dbReference>
<dbReference type="NCBIfam" id="NF003606">
    <property type="entry name" value="PRK05257.2-1"/>
    <property type="match status" value="1"/>
</dbReference>
<evidence type="ECO:0000256" key="2">
    <source>
        <dbReference type="ARBA" id="ARBA00001974"/>
    </source>
</evidence>
<evidence type="ECO:0000256" key="8">
    <source>
        <dbReference type="HAMAP-Rule" id="MF_00212"/>
    </source>
</evidence>
<evidence type="ECO:0000256" key="1">
    <source>
        <dbReference type="ARBA" id="ARBA00001139"/>
    </source>
</evidence>
<evidence type="ECO:0000256" key="4">
    <source>
        <dbReference type="ARBA" id="ARBA00022532"/>
    </source>
</evidence>
<name>A0ABU9UF91_9CORY</name>
<dbReference type="InterPro" id="IPR036188">
    <property type="entry name" value="FAD/NAD-bd_sf"/>
</dbReference>
<evidence type="ECO:0000256" key="5">
    <source>
        <dbReference type="ARBA" id="ARBA00022630"/>
    </source>
</evidence>
<evidence type="ECO:0000313" key="10">
    <source>
        <dbReference type="Proteomes" id="UP000235104"/>
    </source>
</evidence>
<protein>
    <recommendedName>
        <fullName evidence="8">Probable malate:quinone oxidoreductase</fullName>
        <ecNumber evidence="8">1.1.5.4</ecNumber>
    </recommendedName>
    <alternativeName>
        <fullName evidence="8">MQO</fullName>
    </alternativeName>
    <alternativeName>
        <fullName evidence="8">Malate dehydrogenase [quinone]</fullName>
    </alternativeName>
</protein>
<comment type="caution">
    <text evidence="9">The sequence shown here is derived from an EMBL/GenBank/DDBJ whole genome shotgun (WGS) entry which is preliminary data.</text>
</comment>